<dbReference type="AlphaFoldDB" id="A0A5B1LCQ0"/>
<dbReference type="InterPro" id="IPR046450">
    <property type="entry name" value="PA_dom_sf"/>
</dbReference>
<feature type="active site" description="Charge relay system" evidence="8 9">
    <location>
        <position position="447"/>
    </location>
</feature>
<dbReference type="InterPro" id="IPR023828">
    <property type="entry name" value="Peptidase_S8_Ser-AS"/>
</dbReference>
<dbReference type="Gene3D" id="3.50.30.30">
    <property type="match status" value="1"/>
</dbReference>
<evidence type="ECO:0000256" key="4">
    <source>
        <dbReference type="ARBA" id="ARBA00022670"/>
    </source>
</evidence>
<reference evidence="14 15" key="2">
    <citation type="submission" date="2019-09" db="EMBL/GenBank/DDBJ databases">
        <authorList>
            <person name="Jin C."/>
        </authorList>
    </citation>
    <scope>NUCLEOTIDE SEQUENCE [LARGE SCALE GENOMIC DNA]</scope>
    <source>
        <strain evidence="14 15">BN130099</strain>
    </source>
</reference>
<evidence type="ECO:0000256" key="5">
    <source>
        <dbReference type="ARBA" id="ARBA00022729"/>
    </source>
</evidence>
<comment type="caution">
    <text evidence="14">The sequence shown here is derived from an EMBL/GenBank/DDBJ whole genome shotgun (WGS) entry which is preliminary data.</text>
</comment>
<dbReference type="Gene3D" id="3.40.50.200">
    <property type="entry name" value="Peptidase S8/S53 domain"/>
    <property type="match status" value="1"/>
</dbReference>
<sequence length="1239" mass="131115">MHPLSRAATALSALAVTLVAVHVPAQADPTGSAGSSDALTAPHVARSVAPSKVTVTLVTGDVVTVRTQAEGDQMVEVERPAGAVGSYRMQQYGGDLYVIPDEVVPLLGADLVDRRLFDVTDLIAMGYDDAHRATVPTIVTYRSATTSRAQHATPRGSTLVRRLRSIDGAALATDKDRARTFWEAIAPEVDLTDSTPTLESGVEKLWLDGQVTVQGDGVAQIGAPDAWAAGYDGTGVTVAVLDTGIDADHPDFEGQIADTQSFVPDEAVADVNGHGTHVAGTIAGTGAAADGKHKGVAPGADLIVGKVLAGPAGQGQDSWVLAGMEWAAQSGADVVNMSLGDSMASDGKDPMSQAVNALSEQYGTLFVIAAGNAGPESISTPGAAADALTVGAVDDADRLAGFSSTGPIFHTSALKPDLTAPGVDITAPRSQDIPGGSGMYQTMSGTSMATPHVAGAAAILKQEHPGWSGQQLKEHLMSSSLGLDPGYSPYDVGTGRVDVAAAITTDVRSTGSVLLGNFDWPHEPTDSAVTKKIRFTNAGDTAVTLDLAMTQNADAFTLGASTVTVRAGGVRGVPITGDPAAVDFGRYVGYVVGTDSTTGDPVTRTSLGLVKEEERYDLKIKLVGRDGAPAAGWVGIAKAGDPWPWAAYVDGETTLRTMPGSYVVSTYLDVQGETPDRAGLAVLVDPETVLDQDRTVTLDARDARLLTTTAPELTEDRQRKVDFQLIDSTGLEVRSAYPVDPRTDDVYVLPTEPVSEGSFILTTRWRKGEPLLGLTTADGSTRFDTLVQAGSALATSRRTLATVFAGDGAAADFAGLDAAGKVAVVRRSDAVGSQERASAAADAGATALIVVNDGPGGLLEYVGSASIPVATVHRDQGRQLVRMAKAGRRVVVDQDAYTDYVYDLTRDYPDAVPDRPLTYTPTQGQLARIDARYYGVKAGEASGYRGDLTLTPTLGSHEREWHPGKRTEWVTPGQVWVESHAQNVQGALPWEVVSHTNTFATRTTTRLDWFRPVVRPAFSDAFAVRPSRARDFMTWNLEPWSSSSTVLDLGGYLPWGESPEHTRVFQGDTLIHDNVYSSDMQWKEVPAGNLPYRVVHDASRSAKIFRLSTSTHTEWTFLSDTVDSDYFEDFSVLQLDYDLESDLRGDVLGGKRHPIAVRATPSHSGTPLPAAVSKVTLEVSYDDAHTWRTVTLTRGGGDGWWRGSIRPPAGHGFVSVRASARTPGGYSIEQRITRAYGVR</sequence>
<dbReference type="RefSeq" id="WP_149727872.1">
    <property type="nucleotide sequence ID" value="NZ_VUJV01000003.1"/>
</dbReference>
<keyword evidence="5 11" id="KW-0732">Signal</keyword>
<protein>
    <submittedName>
        <fullName evidence="14">S8 family serine peptidase</fullName>
    </submittedName>
</protein>
<dbReference type="Pfam" id="PF00082">
    <property type="entry name" value="Peptidase_S8"/>
    <property type="match status" value="1"/>
</dbReference>
<dbReference type="PRINTS" id="PR00723">
    <property type="entry name" value="SUBTILISIN"/>
</dbReference>
<evidence type="ECO:0000256" key="7">
    <source>
        <dbReference type="ARBA" id="ARBA00022825"/>
    </source>
</evidence>
<keyword evidence="15" id="KW-1185">Reference proteome</keyword>
<dbReference type="SUPFAM" id="SSF52743">
    <property type="entry name" value="Subtilisin-like"/>
    <property type="match status" value="1"/>
</dbReference>
<evidence type="ECO:0000256" key="2">
    <source>
        <dbReference type="ARBA" id="ARBA00022512"/>
    </source>
</evidence>
<accession>A0A5B1LCQ0</accession>
<dbReference type="InterPro" id="IPR000209">
    <property type="entry name" value="Peptidase_S8/S53_dom"/>
</dbReference>
<dbReference type="PROSITE" id="PS00137">
    <property type="entry name" value="SUBTILASE_HIS"/>
    <property type="match status" value="1"/>
</dbReference>
<dbReference type="EMBL" id="VUJV01000003">
    <property type="protein sequence ID" value="KAA1418531.1"/>
    <property type="molecule type" value="Genomic_DNA"/>
</dbReference>
<dbReference type="PROSITE" id="PS51892">
    <property type="entry name" value="SUBTILASE"/>
    <property type="match status" value="1"/>
</dbReference>
<dbReference type="InterPro" id="IPR003137">
    <property type="entry name" value="PA_domain"/>
</dbReference>
<dbReference type="InterPro" id="IPR015500">
    <property type="entry name" value="Peptidase_S8_subtilisin-rel"/>
</dbReference>
<evidence type="ECO:0000256" key="10">
    <source>
        <dbReference type="RuleBase" id="RU003355"/>
    </source>
</evidence>
<dbReference type="Proteomes" id="UP000325003">
    <property type="component" value="Unassembled WGS sequence"/>
</dbReference>
<keyword evidence="4 9" id="KW-0645">Protease</keyword>
<evidence type="ECO:0000256" key="11">
    <source>
        <dbReference type="SAM" id="SignalP"/>
    </source>
</evidence>
<dbReference type="InterPro" id="IPR023827">
    <property type="entry name" value="Peptidase_S8_Asp-AS"/>
</dbReference>
<evidence type="ECO:0000256" key="3">
    <source>
        <dbReference type="ARBA" id="ARBA00022525"/>
    </source>
</evidence>
<feature type="domain" description="PA" evidence="13">
    <location>
        <begin position="802"/>
        <end position="880"/>
    </location>
</feature>
<proteinExistence type="inferred from homology"/>
<comment type="similarity">
    <text evidence="1 9 10">Belongs to the peptidase S8 family.</text>
</comment>
<feature type="active site" description="Charge relay system" evidence="8 9">
    <location>
        <position position="274"/>
    </location>
</feature>
<feature type="active site" description="Charge relay system" evidence="8 9">
    <location>
        <position position="242"/>
    </location>
</feature>
<dbReference type="PROSITE" id="PS00136">
    <property type="entry name" value="SUBTILASE_ASP"/>
    <property type="match status" value="1"/>
</dbReference>
<dbReference type="InterPro" id="IPR036852">
    <property type="entry name" value="Peptidase_S8/S53_dom_sf"/>
</dbReference>
<dbReference type="SUPFAM" id="SSF52025">
    <property type="entry name" value="PA domain"/>
    <property type="match status" value="1"/>
</dbReference>
<gene>
    <name evidence="14" type="ORF">F0U44_08455</name>
</gene>
<evidence type="ECO:0000256" key="6">
    <source>
        <dbReference type="ARBA" id="ARBA00022801"/>
    </source>
</evidence>
<feature type="signal peptide" evidence="11">
    <location>
        <begin position="1"/>
        <end position="27"/>
    </location>
</feature>
<dbReference type="GO" id="GO:0006508">
    <property type="term" value="P:proteolysis"/>
    <property type="evidence" value="ECO:0007669"/>
    <property type="project" value="UniProtKB-KW"/>
</dbReference>
<evidence type="ECO:0000256" key="9">
    <source>
        <dbReference type="PROSITE-ProRule" id="PRU01240"/>
    </source>
</evidence>
<dbReference type="PANTHER" id="PTHR43806">
    <property type="entry name" value="PEPTIDASE S8"/>
    <property type="match status" value="1"/>
</dbReference>
<dbReference type="InterPro" id="IPR022398">
    <property type="entry name" value="Peptidase_S8_His-AS"/>
</dbReference>
<evidence type="ECO:0000256" key="8">
    <source>
        <dbReference type="PIRSR" id="PIRSR615500-1"/>
    </source>
</evidence>
<keyword evidence="6 9" id="KW-0378">Hydrolase</keyword>
<dbReference type="Pfam" id="PF02225">
    <property type="entry name" value="PA"/>
    <property type="match status" value="1"/>
</dbReference>
<organism evidence="14 15">
    <name type="scientific">Nocardioides humilatus</name>
    <dbReference type="NCBI Taxonomy" id="2607660"/>
    <lineage>
        <taxon>Bacteria</taxon>
        <taxon>Bacillati</taxon>
        <taxon>Actinomycetota</taxon>
        <taxon>Actinomycetes</taxon>
        <taxon>Propionibacteriales</taxon>
        <taxon>Nocardioidaceae</taxon>
        <taxon>Nocardioides</taxon>
    </lineage>
</organism>
<keyword evidence="3" id="KW-0964">Secreted</keyword>
<name>A0A5B1LCQ0_9ACTN</name>
<dbReference type="GO" id="GO:0004252">
    <property type="term" value="F:serine-type endopeptidase activity"/>
    <property type="evidence" value="ECO:0007669"/>
    <property type="project" value="UniProtKB-UniRule"/>
</dbReference>
<dbReference type="PANTHER" id="PTHR43806:SF11">
    <property type="entry name" value="CEREVISIN-RELATED"/>
    <property type="match status" value="1"/>
</dbReference>
<evidence type="ECO:0000313" key="15">
    <source>
        <dbReference type="Proteomes" id="UP000325003"/>
    </source>
</evidence>
<feature type="chain" id="PRO_5023120999" evidence="11">
    <location>
        <begin position="28"/>
        <end position="1239"/>
    </location>
</feature>
<reference evidence="14 15" key="1">
    <citation type="submission" date="2019-09" db="EMBL/GenBank/DDBJ databases">
        <title>Nocardioides panacisoli sp. nov., isolated from the soil of a ginseng field.</title>
        <authorList>
            <person name="Cho C."/>
        </authorList>
    </citation>
    <scope>NUCLEOTIDE SEQUENCE [LARGE SCALE GENOMIC DNA]</scope>
    <source>
        <strain evidence="14 15">BN130099</strain>
    </source>
</reference>
<keyword evidence="2" id="KW-0134">Cell wall</keyword>
<feature type="domain" description="Peptidase S8/S53" evidence="12">
    <location>
        <begin position="233"/>
        <end position="480"/>
    </location>
</feature>
<evidence type="ECO:0000259" key="13">
    <source>
        <dbReference type="Pfam" id="PF02225"/>
    </source>
</evidence>
<dbReference type="InterPro" id="IPR050131">
    <property type="entry name" value="Peptidase_S8_subtilisin-like"/>
</dbReference>
<evidence type="ECO:0000313" key="14">
    <source>
        <dbReference type="EMBL" id="KAA1418531.1"/>
    </source>
</evidence>
<keyword evidence="7 9" id="KW-0720">Serine protease</keyword>
<evidence type="ECO:0000259" key="12">
    <source>
        <dbReference type="Pfam" id="PF00082"/>
    </source>
</evidence>
<evidence type="ECO:0000256" key="1">
    <source>
        <dbReference type="ARBA" id="ARBA00011073"/>
    </source>
</evidence>
<dbReference type="PROSITE" id="PS00138">
    <property type="entry name" value="SUBTILASE_SER"/>
    <property type="match status" value="1"/>
</dbReference>